<comment type="caution">
    <text evidence="4">Lacks conserved residue(s) required for the propagation of feature annotation.</text>
</comment>
<evidence type="ECO:0000313" key="6">
    <source>
        <dbReference type="EMBL" id="NMR20964.1"/>
    </source>
</evidence>
<dbReference type="PANTHER" id="PTHR11280">
    <property type="entry name" value="GLUCOSAMINE-6-PHOSPHATE ISOMERASE"/>
    <property type="match status" value="1"/>
</dbReference>
<dbReference type="SUPFAM" id="SSF100950">
    <property type="entry name" value="NagB/RpiA/CoA transferase-like"/>
    <property type="match status" value="1"/>
</dbReference>
<dbReference type="FunFam" id="3.40.50.1360:FF:000003">
    <property type="entry name" value="Glucosamine-6-phosphate deaminase"/>
    <property type="match status" value="1"/>
</dbReference>
<proteinExistence type="inferred from homology"/>
<keyword evidence="2 4" id="KW-0378">Hydrolase</keyword>
<dbReference type="EC" id="3.5.99.6" evidence="4"/>
<dbReference type="GO" id="GO:0042802">
    <property type="term" value="F:identical protein binding"/>
    <property type="evidence" value="ECO:0007669"/>
    <property type="project" value="TreeGrafter"/>
</dbReference>
<dbReference type="InterPro" id="IPR004547">
    <property type="entry name" value="Glucosamine6P_isomerase"/>
</dbReference>
<comment type="pathway">
    <text evidence="4">Amino-sugar metabolism; N-acetylneuraminate degradation; D-fructose 6-phosphate from N-acetylneuraminate: step 5/5.</text>
</comment>
<dbReference type="EMBL" id="JABCJJ010000020">
    <property type="protein sequence ID" value="NMR20964.1"/>
    <property type="molecule type" value="Genomic_DNA"/>
</dbReference>
<feature type="active site" description="For ring-opening step" evidence="4">
    <location>
        <position position="136"/>
    </location>
</feature>
<feature type="active site" description="Proton acceptor; for ring-opening step" evidence="4">
    <location>
        <position position="138"/>
    </location>
</feature>
<evidence type="ECO:0000256" key="3">
    <source>
        <dbReference type="ARBA" id="ARBA00023277"/>
    </source>
</evidence>
<dbReference type="RefSeq" id="WP_169325359.1">
    <property type="nucleotide sequence ID" value="NZ_JABCJJ010000020.1"/>
</dbReference>
<feature type="domain" description="Glucosamine/galactosamine-6-phosphate isomerase" evidence="5">
    <location>
        <begin position="10"/>
        <end position="228"/>
    </location>
</feature>
<evidence type="ECO:0000259" key="5">
    <source>
        <dbReference type="Pfam" id="PF01182"/>
    </source>
</evidence>
<dbReference type="NCBIfam" id="NF001684">
    <property type="entry name" value="PRK00443.1-4"/>
    <property type="match status" value="1"/>
</dbReference>
<comment type="catalytic activity">
    <reaction evidence="1 4">
        <text>alpha-D-glucosamine 6-phosphate + H2O = beta-D-fructose 6-phosphate + NH4(+)</text>
        <dbReference type="Rhea" id="RHEA:12172"/>
        <dbReference type="ChEBI" id="CHEBI:15377"/>
        <dbReference type="ChEBI" id="CHEBI:28938"/>
        <dbReference type="ChEBI" id="CHEBI:57634"/>
        <dbReference type="ChEBI" id="CHEBI:75989"/>
        <dbReference type="EC" id="3.5.99.6"/>
    </reaction>
</comment>
<gene>
    <name evidence="4 6" type="primary">nagB</name>
    <name evidence="6" type="ORF">HIR71_12170</name>
</gene>
<dbReference type="Pfam" id="PF01182">
    <property type="entry name" value="Glucosamine_iso"/>
    <property type="match status" value="1"/>
</dbReference>
<dbReference type="GO" id="GO:0005737">
    <property type="term" value="C:cytoplasm"/>
    <property type="evidence" value="ECO:0007669"/>
    <property type="project" value="TreeGrafter"/>
</dbReference>
<dbReference type="PANTHER" id="PTHR11280:SF5">
    <property type="entry name" value="GLUCOSAMINE-6-PHOSPHATE ISOMERASE"/>
    <property type="match status" value="1"/>
</dbReference>
<organism evidence="6 7">
    <name type="scientific">Cellulomonas fimi</name>
    <dbReference type="NCBI Taxonomy" id="1708"/>
    <lineage>
        <taxon>Bacteria</taxon>
        <taxon>Bacillati</taxon>
        <taxon>Actinomycetota</taxon>
        <taxon>Actinomycetes</taxon>
        <taxon>Micrococcales</taxon>
        <taxon>Cellulomonadaceae</taxon>
        <taxon>Cellulomonas</taxon>
    </lineage>
</organism>
<dbReference type="HAMAP" id="MF_01241">
    <property type="entry name" value="GlcN6P_deamin"/>
    <property type="match status" value="1"/>
</dbReference>
<feature type="site" description="Part of the allosteric site" evidence="4">
    <location>
        <position position="153"/>
    </location>
</feature>
<comment type="similarity">
    <text evidence="4">Belongs to the glucosamine/galactosamine-6-phosphate isomerase family. NagB subfamily.</text>
</comment>
<dbReference type="GO" id="GO:0019262">
    <property type="term" value="P:N-acetylneuraminate catabolic process"/>
    <property type="evidence" value="ECO:0007669"/>
    <property type="project" value="UniProtKB-UniRule"/>
</dbReference>
<feature type="site" description="Part of the allosteric site" evidence="4">
    <location>
        <position position="156"/>
    </location>
</feature>
<evidence type="ECO:0000313" key="7">
    <source>
        <dbReference type="Proteomes" id="UP000562124"/>
    </source>
</evidence>
<feature type="site" description="Part of the allosteric site" evidence="4">
    <location>
        <position position="146"/>
    </location>
</feature>
<dbReference type="GO" id="GO:0005975">
    <property type="term" value="P:carbohydrate metabolic process"/>
    <property type="evidence" value="ECO:0007669"/>
    <property type="project" value="InterPro"/>
</dbReference>
<dbReference type="CDD" id="cd01399">
    <property type="entry name" value="GlcN6P_deaminase"/>
    <property type="match status" value="1"/>
</dbReference>
<dbReference type="GO" id="GO:0006046">
    <property type="term" value="P:N-acetylglucosamine catabolic process"/>
    <property type="evidence" value="ECO:0007669"/>
    <property type="project" value="UniProtKB-UniRule"/>
</dbReference>
<keyword evidence="7" id="KW-1185">Reference proteome</keyword>
<dbReference type="InterPro" id="IPR018321">
    <property type="entry name" value="Glucosamine6P_isomerase_CS"/>
</dbReference>
<keyword evidence="4" id="KW-0021">Allosteric enzyme</keyword>
<feature type="active site" description="For ring-opening step" evidence="4">
    <location>
        <position position="143"/>
    </location>
</feature>
<name>A0A7Y0LZV6_CELFI</name>
<evidence type="ECO:0000256" key="1">
    <source>
        <dbReference type="ARBA" id="ARBA00000644"/>
    </source>
</evidence>
<feature type="active site" description="Proton acceptor; for enolization step" evidence="4">
    <location>
        <position position="67"/>
    </location>
</feature>
<evidence type="ECO:0000256" key="2">
    <source>
        <dbReference type="ARBA" id="ARBA00022801"/>
    </source>
</evidence>
<dbReference type="GO" id="GO:0006043">
    <property type="term" value="P:glucosamine catabolic process"/>
    <property type="evidence" value="ECO:0007669"/>
    <property type="project" value="TreeGrafter"/>
</dbReference>
<protein>
    <recommendedName>
        <fullName evidence="4">Glucosamine-6-phosphate deaminase</fullName>
        <ecNumber evidence="4">3.5.99.6</ecNumber>
    </recommendedName>
    <alternativeName>
        <fullName evidence="4">GlcN6P deaminase</fullName>
        <shortName evidence="4">GNPDA</shortName>
    </alternativeName>
    <alternativeName>
        <fullName evidence="4">Glucosamine-6-phosphate isomerase</fullName>
    </alternativeName>
</protein>
<dbReference type="InterPro" id="IPR037171">
    <property type="entry name" value="NagB/RpiA_transferase-like"/>
</dbReference>
<evidence type="ECO:0000256" key="4">
    <source>
        <dbReference type="HAMAP-Rule" id="MF_01241"/>
    </source>
</evidence>
<dbReference type="Proteomes" id="UP000562124">
    <property type="component" value="Unassembled WGS sequence"/>
</dbReference>
<accession>A0A7Y0LZV6</accession>
<feature type="site" description="Part of the allosteric site" evidence="4">
    <location>
        <position position="155"/>
    </location>
</feature>
<dbReference type="UniPathway" id="UPA00629">
    <property type="reaction ID" value="UER00684"/>
</dbReference>
<sequence length="261" mass="27888">MEVIIRPDAEDIARIVADAFTGLLTRKPDAVLGLATGSSPLKVYDELARRHDAGEVSFARARAFALDEYVGLTPDHPQRYANVLQTEIAGRVDFAPGAVQAPDGLADDLPAACAQYEAAIASAGGVDLQILGIGTDGHIAFNEPGSSLASRTRLKTLTAQTRIDNARFFDDNVDAVPRHCLTQGLGTIMEARHVVLVATGSAKAEAVHRMVEGAVSAMWPGSILQFHRHATVLVDEAAASRLQLSSYYRAAYEGKPDWQGL</sequence>
<keyword evidence="3 4" id="KW-0119">Carbohydrate metabolism</keyword>
<dbReference type="NCBIfam" id="TIGR00502">
    <property type="entry name" value="nagB"/>
    <property type="match status" value="1"/>
</dbReference>
<dbReference type="GO" id="GO:0004342">
    <property type="term" value="F:glucosamine-6-phosphate deaminase activity"/>
    <property type="evidence" value="ECO:0007669"/>
    <property type="project" value="UniProtKB-UniRule"/>
</dbReference>
<comment type="caution">
    <text evidence="6">The sequence shown here is derived from an EMBL/GenBank/DDBJ whole genome shotgun (WGS) entry which is preliminary data.</text>
</comment>
<dbReference type="PROSITE" id="PS01161">
    <property type="entry name" value="GLC_GALNAC_ISOMERASE"/>
    <property type="match status" value="1"/>
</dbReference>
<comment type="activity regulation">
    <text evidence="4">Allosterically activated by N-acetylglucosamine 6-phosphate (GlcNAc6P).</text>
</comment>
<dbReference type="AlphaFoldDB" id="A0A7Y0LZV6"/>
<dbReference type="Gene3D" id="3.40.50.1360">
    <property type="match status" value="1"/>
</dbReference>
<reference evidence="6 7" key="1">
    <citation type="submission" date="2020-04" db="EMBL/GenBank/DDBJ databases">
        <title>Sequencing and Assembly of C. fimi.</title>
        <authorList>
            <person name="Ramsey A.R."/>
        </authorList>
    </citation>
    <scope>NUCLEOTIDE SEQUENCE [LARGE SCALE GENOMIC DNA]</scope>
    <source>
        <strain evidence="6 7">SB</strain>
    </source>
</reference>
<dbReference type="InterPro" id="IPR006148">
    <property type="entry name" value="Glc/Gal-6P_isomerase"/>
</dbReference>
<comment type="function">
    <text evidence="4">Catalyzes the reversible isomerization-deamination of glucosamine 6-phosphate (GlcN6P) to form fructose 6-phosphate (Fru6P) and ammonium ion.</text>
</comment>